<evidence type="ECO:0000256" key="4">
    <source>
        <dbReference type="ARBA" id="ARBA00022452"/>
    </source>
</evidence>
<evidence type="ECO:0000313" key="19">
    <source>
        <dbReference type="Proteomes" id="UP000254293"/>
    </source>
</evidence>
<dbReference type="OrthoDB" id="9790771at2"/>
<dbReference type="PROSITE" id="PS52016">
    <property type="entry name" value="TONB_DEPENDENT_REC_3"/>
    <property type="match status" value="1"/>
</dbReference>
<dbReference type="GO" id="GO:0044718">
    <property type="term" value="P:siderophore transmembrane transport"/>
    <property type="evidence" value="ECO:0007669"/>
    <property type="project" value="TreeGrafter"/>
</dbReference>
<keyword evidence="7 12" id="KW-0798">TonB box</keyword>
<dbReference type="GO" id="GO:0009279">
    <property type="term" value="C:cell outer membrane"/>
    <property type="evidence" value="ECO:0007669"/>
    <property type="project" value="UniProtKB-SubCell"/>
</dbReference>
<evidence type="ECO:0000256" key="2">
    <source>
        <dbReference type="ARBA" id="ARBA00009810"/>
    </source>
</evidence>
<dbReference type="CDD" id="cd01347">
    <property type="entry name" value="ligand_gated_channel"/>
    <property type="match status" value="1"/>
</dbReference>
<accession>A0A377R2N3</accession>
<dbReference type="InterPro" id="IPR010917">
    <property type="entry name" value="TonB_rcpt_CS"/>
</dbReference>
<dbReference type="GO" id="GO:0015344">
    <property type="term" value="F:siderophore uptake transmembrane transporter activity"/>
    <property type="evidence" value="ECO:0007669"/>
    <property type="project" value="TreeGrafter"/>
</dbReference>
<name>A0A377R2N3_9NEIS</name>
<feature type="domain" description="TonB-dependent receptor plug" evidence="17">
    <location>
        <begin position="45"/>
        <end position="143"/>
    </location>
</feature>
<dbReference type="AlphaFoldDB" id="A0A377R2N3"/>
<evidence type="ECO:0000259" key="16">
    <source>
        <dbReference type="Pfam" id="PF00593"/>
    </source>
</evidence>
<evidence type="ECO:0000256" key="3">
    <source>
        <dbReference type="ARBA" id="ARBA00022448"/>
    </source>
</evidence>
<proteinExistence type="inferred from homology"/>
<evidence type="ECO:0000256" key="11">
    <source>
        <dbReference type="PROSITE-ProRule" id="PRU01360"/>
    </source>
</evidence>
<dbReference type="Gene3D" id="2.170.130.10">
    <property type="entry name" value="TonB-dependent receptor, plug domain"/>
    <property type="match status" value="1"/>
</dbReference>
<evidence type="ECO:0000256" key="12">
    <source>
        <dbReference type="PROSITE-ProRule" id="PRU10143"/>
    </source>
</evidence>
<keyword evidence="5 11" id="KW-0812">Transmembrane</keyword>
<evidence type="ECO:0000256" key="13">
    <source>
        <dbReference type="PROSITE-ProRule" id="PRU10144"/>
    </source>
</evidence>
<comment type="subcellular location">
    <subcellularLocation>
        <location evidence="1 11">Cell outer membrane</location>
        <topology evidence="1 11">Multi-pass membrane protein</topology>
    </subcellularLocation>
</comment>
<evidence type="ECO:0000256" key="9">
    <source>
        <dbReference type="ARBA" id="ARBA00023170"/>
    </source>
</evidence>
<protein>
    <submittedName>
        <fullName evidence="18">Heme/hemopexin utilization protein C</fullName>
    </submittedName>
</protein>
<evidence type="ECO:0000256" key="14">
    <source>
        <dbReference type="RuleBase" id="RU003357"/>
    </source>
</evidence>
<evidence type="ECO:0000256" key="7">
    <source>
        <dbReference type="ARBA" id="ARBA00023077"/>
    </source>
</evidence>
<evidence type="ECO:0000313" key="18">
    <source>
        <dbReference type="EMBL" id="STR01008.1"/>
    </source>
</evidence>
<gene>
    <name evidence="18" type="primary">hxuC</name>
    <name evidence="18" type="ORF">NCTC13336_01235</name>
</gene>
<dbReference type="InterPro" id="IPR037066">
    <property type="entry name" value="Plug_dom_sf"/>
</dbReference>
<keyword evidence="4 11" id="KW-1134">Transmembrane beta strand</keyword>
<dbReference type="SUPFAM" id="SSF56935">
    <property type="entry name" value="Porins"/>
    <property type="match status" value="1"/>
</dbReference>
<evidence type="ECO:0000256" key="1">
    <source>
        <dbReference type="ARBA" id="ARBA00004571"/>
    </source>
</evidence>
<evidence type="ECO:0000256" key="8">
    <source>
        <dbReference type="ARBA" id="ARBA00023136"/>
    </source>
</evidence>
<evidence type="ECO:0000256" key="6">
    <source>
        <dbReference type="ARBA" id="ARBA00022729"/>
    </source>
</evidence>
<keyword evidence="19" id="KW-1185">Reference proteome</keyword>
<dbReference type="PROSITE" id="PS01156">
    <property type="entry name" value="TONB_DEPENDENT_REC_2"/>
    <property type="match status" value="1"/>
</dbReference>
<dbReference type="Pfam" id="PF07715">
    <property type="entry name" value="Plug"/>
    <property type="match status" value="1"/>
</dbReference>
<dbReference type="InterPro" id="IPR012910">
    <property type="entry name" value="Plug_dom"/>
</dbReference>
<evidence type="ECO:0000256" key="15">
    <source>
        <dbReference type="SAM" id="SignalP"/>
    </source>
</evidence>
<dbReference type="InterPro" id="IPR000531">
    <property type="entry name" value="Beta-barrel_TonB"/>
</dbReference>
<dbReference type="InterPro" id="IPR039426">
    <property type="entry name" value="TonB-dep_rcpt-like"/>
</dbReference>
<evidence type="ECO:0000256" key="10">
    <source>
        <dbReference type="ARBA" id="ARBA00023237"/>
    </source>
</evidence>
<feature type="short sequence motif" description="TonB box" evidence="12">
    <location>
        <begin position="36"/>
        <end position="42"/>
    </location>
</feature>
<dbReference type="PANTHER" id="PTHR30069:SF41">
    <property type="entry name" value="HEME_HEMOPEXIN UTILIZATION PROTEIN C"/>
    <property type="match status" value="1"/>
</dbReference>
<keyword evidence="9" id="KW-0675">Receptor</keyword>
<evidence type="ECO:0000256" key="5">
    <source>
        <dbReference type="ARBA" id="ARBA00022692"/>
    </source>
</evidence>
<evidence type="ECO:0000259" key="17">
    <source>
        <dbReference type="Pfam" id="PF07715"/>
    </source>
</evidence>
<dbReference type="InterPro" id="IPR010916">
    <property type="entry name" value="TonB_box_CS"/>
</dbReference>
<dbReference type="RefSeq" id="WP_115308196.1">
    <property type="nucleotide sequence ID" value="NZ_UGJJ01000001.1"/>
</dbReference>
<comment type="similarity">
    <text evidence="2 11 14">Belongs to the TonB-dependent receptor family.</text>
</comment>
<dbReference type="Gene3D" id="2.40.170.20">
    <property type="entry name" value="TonB-dependent receptor, beta-barrel domain"/>
    <property type="match status" value="1"/>
</dbReference>
<dbReference type="Pfam" id="PF00593">
    <property type="entry name" value="TonB_dep_Rec_b-barrel"/>
    <property type="match status" value="1"/>
</dbReference>
<feature type="signal peptide" evidence="15">
    <location>
        <begin position="1"/>
        <end position="24"/>
    </location>
</feature>
<keyword evidence="6 15" id="KW-0732">Signal</keyword>
<dbReference type="Proteomes" id="UP000254293">
    <property type="component" value="Unassembled WGS sequence"/>
</dbReference>
<dbReference type="EMBL" id="UGJJ01000001">
    <property type="protein sequence ID" value="STR01008.1"/>
    <property type="molecule type" value="Genomic_DNA"/>
</dbReference>
<dbReference type="InterPro" id="IPR036942">
    <property type="entry name" value="Beta-barrel_TonB_sf"/>
</dbReference>
<feature type="chain" id="PRO_5016597760" evidence="15">
    <location>
        <begin position="25"/>
        <end position="666"/>
    </location>
</feature>
<keyword evidence="3 11" id="KW-0813">Transport</keyword>
<feature type="short sequence motif" description="TonB C-terminal box" evidence="13">
    <location>
        <begin position="649"/>
        <end position="666"/>
    </location>
</feature>
<keyword evidence="8 11" id="KW-0472">Membrane</keyword>
<feature type="domain" description="TonB-dependent receptor-like beta-barrel" evidence="16">
    <location>
        <begin position="261"/>
        <end position="631"/>
    </location>
</feature>
<dbReference type="PROSITE" id="PS00430">
    <property type="entry name" value="TONB_DEPENDENT_REC_1"/>
    <property type="match status" value="1"/>
</dbReference>
<dbReference type="PANTHER" id="PTHR30069">
    <property type="entry name" value="TONB-DEPENDENT OUTER MEMBRANE RECEPTOR"/>
    <property type="match status" value="1"/>
</dbReference>
<organism evidence="18 19">
    <name type="scientific">Kingella potus</name>
    <dbReference type="NCBI Taxonomy" id="265175"/>
    <lineage>
        <taxon>Bacteria</taxon>
        <taxon>Pseudomonadati</taxon>
        <taxon>Pseudomonadota</taxon>
        <taxon>Betaproteobacteria</taxon>
        <taxon>Neisseriales</taxon>
        <taxon>Neisseriaceae</taxon>
        <taxon>Kingella</taxon>
    </lineage>
</organism>
<reference evidence="18 19" key="1">
    <citation type="submission" date="2018-06" db="EMBL/GenBank/DDBJ databases">
        <authorList>
            <consortium name="Pathogen Informatics"/>
            <person name="Doyle S."/>
        </authorList>
    </citation>
    <scope>NUCLEOTIDE SEQUENCE [LARGE SCALE GENOMIC DNA]</scope>
    <source>
        <strain evidence="18 19">NCTC13336</strain>
    </source>
</reference>
<keyword evidence="10 11" id="KW-0998">Cell outer membrane</keyword>
<sequence>MTASSLPVRLSLLTLALAAGFARAEDPSAAADSLETVVVKGSNLSTHRISTQKIDESTDTSLKELLSGEPSIGFGGGNGTSQWVNIRGLGQDQIDYKVDDAYMDTSTFHHQSRFLLDPSLVKVVAVQKGSGSASAGIGASSGAIIAETVDPSDLLRPDQDFGFKVNAGVSSNKGWNKGVSVYGRAAGFDGLVAGNWNTEKDYKAGKGYTNPGVTGGERVPYSALGERGLLAKIGYSFNPDNRIELSRRQEKTYGPRTMREEFIDFARNPASYRRYTQDATNLEYQGADLGFVSKIKTNIYHLETKREDGDDGAVKSKATGANVNLDSRIFDRHTLKYGVNWRKQKNLPEDNGSAAAKENKTDYGVYLEGIWDFRPVTLTTGLRYDHFKVNTSGHTSASKGNLNPSIGVIYDVMDNLSLKASMNYATRSPRLYEAMLANARNIVVDPDLKAERSRTTEIGFNYRPIRDLSLTGSYFWQHISNVHDFVCLRGSCAGGRSTYTSGVTQSTNNGYIKNKGYELGANYRWQGLTARFGVAYSNPKHHAERESYDLNTKAHAVGRTWTAGLAYRFDKPNLEIGWRGRFVQARTGTPDRGSSSNTTERRAGFGVNDLYANWKPTGKDNLNINFAVNNVANKYYYSHSQRSSSATGNSLPEVGRDVRFSVNYKF</sequence>